<reference evidence="2" key="1">
    <citation type="journal article" date="2019" name="Int. J. Syst. Evol. Microbiol.">
        <title>The Global Catalogue of Microorganisms (GCM) 10K type strain sequencing project: providing services to taxonomists for standard genome sequencing and annotation.</title>
        <authorList>
            <consortium name="The Broad Institute Genomics Platform"/>
            <consortium name="The Broad Institute Genome Sequencing Center for Infectious Disease"/>
            <person name="Wu L."/>
            <person name="Ma J."/>
        </authorList>
    </citation>
    <scope>NUCLEOTIDE SEQUENCE [LARGE SCALE GENOMIC DNA]</scope>
    <source>
        <strain evidence="2">CCUG 51943</strain>
    </source>
</reference>
<dbReference type="RefSeq" id="WP_377000259.1">
    <property type="nucleotide sequence ID" value="NZ_JBHSQE010000002.1"/>
</dbReference>
<evidence type="ECO:0000313" key="1">
    <source>
        <dbReference type="EMBL" id="MFC6146045.1"/>
    </source>
</evidence>
<comment type="caution">
    <text evidence="1">The sequence shown here is derived from an EMBL/GenBank/DDBJ whole genome shotgun (WGS) entry which is preliminary data.</text>
</comment>
<organism evidence="1 2">
    <name type="scientific">Corynebacterium nasicanis</name>
    <dbReference type="NCBI Taxonomy" id="1448267"/>
    <lineage>
        <taxon>Bacteria</taxon>
        <taxon>Bacillati</taxon>
        <taxon>Actinomycetota</taxon>
        <taxon>Actinomycetes</taxon>
        <taxon>Mycobacteriales</taxon>
        <taxon>Corynebacteriaceae</taxon>
        <taxon>Corynebacterium</taxon>
    </lineage>
</organism>
<name>A0ABW1QCN9_9CORY</name>
<dbReference type="Proteomes" id="UP001596244">
    <property type="component" value="Unassembled WGS sequence"/>
</dbReference>
<evidence type="ECO:0000313" key="2">
    <source>
        <dbReference type="Proteomes" id="UP001596244"/>
    </source>
</evidence>
<gene>
    <name evidence="1" type="ORF">ACFPUZ_04400</name>
</gene>
<sequence>MTYRTLTMTLKGAERTFLRSLTVRGDMTGDEVLDRMCLALGRYPTPDALLRVGGTYHGRQAYHFAHPDLSDELITGPLPDHLHEMEFLLHRTDGWIFHVKIIEERYPAWSRGEEKAPIILRDTIPLLPGPKLRLAEYNAMTLARDDRPLPPDLERMIVVDALEGLMIPEVADVETAMELYTVLRAEGRQAELAAHHRFLSGVPDREVLFELLRLATADKPPRVTKAGYLPVAVVRALVAEFPALYPAQPCEPGSFSYGHYIHTARDVTTLTSVLEVGEAAGLLEITPGESLRATEFGRQLLGGGRDTYPELQSRLLAAWVGRPAPPAPTDSGGRRLTFREYLEGQQPRRREVDEPTYGRHLGLVAEPEIAPF</sequence>
<proteinExistence type="predicted"/>
<accession>A0ABW1QCN9</accession>
<keyword evidence="2" id="KW-1185">Reference proteome</keyword>
<dbReference type="EMBL" id="JBHSQE010000002">
    <property type="protein sequence ID" value="MFC6146045.1"/>
    <property type="molecule type" value="Genomic_DNA"/>
</dbReference>
<protein>
    <submittedName>
        <fullName evidence="1">Uncharacterized protein</fullName>
    </submittedName>
</protein>